<sequence length="479" mass="49778">MVAGHTVESAAGGRRGREEVPFAAADVCGQRMMTSQGWRGDGRGEGEGREEGGRELLQIRPAVLLHVVIALLLMAAAQGVSAAEAERLQSVANGRDRDRETVIPTATWGRKGVVVDGDELWKKSGRGMNQDLWWRSLSGGRGGGGEGGEAAAAAAVKTRGVDREVHVEENENDVFLRGLRVIRSDDGGERRRRRRRRKLRISEVGIRALQVTPDPAQQAAQQARTAPIGQQIVTPDGHGGTVVAVRLNAGDFAKTGYTFNEYQIPSGTTISGSPGEVVLVYHKSVSAGGSTTSVTVTAYAASNTQAGQPGTQVQVAAPSTSPIIVRVQTSDPSQVLTCPGGGQPLPGGGGCQVENLDGQSSVPSSVASPSTASPSKQLPSVASSPSSGINAPGISQQSTSDEGKPWRVIVGATVGSVFGAIVLVGAILAATRLQRESKIGKMNQATEKGETLQTALVGASRAPAAPNVRTKAHLETEDF</sequence>
<keyword evidence="2" id="KW-1133">Transmembrane helix</keyword>
<dbReference type="Proteomes" id="UP000265515">
    <property type="component" value="Unassembled WGS sequence"/>
</dbReference>
<feature type="compositionally biased region" description="Polar residues" evidence="1">
    <location>
        <begin position="376"/>
        <end position="400"/>
    </location>
</feature>
<dbReference type="Gramene" id="GBG78990">
    <property type="protein sequence ID" value="GBG78990"/>
    <property type="gene ID" value="CBR_g28703"/>
</dbReference>
<name>A0A388L9K2_CHABU</name>
<dbReference type="InterPro" id="IPR010605">
    <property type="entry name" value="DUF1191"/>
</dbReference>
<dbReference type="PANTHER" id="PTHR33512:SF14">
    <property type="entry name" value="EXPRESSED PROTEIN"/>
    <property type="match status" value="1"/>
</dbReference>
<dbReference type="GO" id="GO:0016020">
    <property type="term" value="C:membrane"/>
    <property type="evidence" value="ECO:0007669"/>
    <property type="project" value="TreeGrafter"/>
</dbReference>
<comment type="caution">
    <text evidence="3">The sequence shown here is derived from an EMBL/GenBank/DDBJ whole genome shotgun (WGS) entry which is preliminary data.</text>
</comment>
<feature type="region of interest" description="Disordered" evidence="1">
    <location>
        <begin position="333"/>
        <end position="402"/>
    </location>
</feature>
<keyword evidence="4" id="KW-1185">Reference proteome</keyword>
<accession>A0A388L9K2</accession>
<dbReference type="AlphaFoldDB" id="A0A388L9K2"/>
<evidence type="ECO:0000256" key="2">
    <source>
        <dbReference type="SAM" id="Phobius"/>
    </source>
</evidence>
<protein>
    <submittedName>
        <fullName evidence="3">Uncharacterized protein</fullName>
    </submittedName>
</protein>
<feature type="compositionally biased region" description="Gly residues" evidence="1">
    <location>
        <begin position="339"/>
        <end position="351"/>
    </location>
</feature>
<proteinExistence type="predicted"/>
<feature type="transmembrane region" description="Helical" evidence="2">
    <location>
        <begin position="406"/>
        <end position="431"/>
    </location>
</feature>
<gene>
    <name evidence="3" type="ORF">CBR_g28703</name>
</gene>
<evidence type="ECO:0000256" key="1">
    <source>
        <dbReference type="SAM" id="MobiDB-lite"/>
    </source>
</evidence>
<keyword evidence="2" id="KW-0472">Membrane</keyword>
<dbReference type="STRING" id="69332.A0A388L9K2"/>
<dbReference type="OrthoDB" id="1925347at2759"/>
<dbReference type="PANTHER" id="PTHR33512">
    <property type="entry name" value="PROTEIN, PUTATIVE (DUF1191)-RELATED"/>
    <property type="match status" value="1"/>
</dbReference>
<dbReference type="EMBL" id="BFEA01000308">
    <property type="protein sequence ID" value="GBG78990.1"/>
    <property type="molecule type" value="Genomic_DNA"/>
</dbReference>
<organism evidence="3 4">
    <name type="scientific">Chara braunii</name>
    <name type="common">Braun's stonewort</name>
    <dbReference type="NCBI Taxonomy" id="69332"/>
    <lineage>
        <taxon>Eukaryota</taxon>
        <taxon>Viridiplantae</taxon>
        <taxon>Streptophyta</taxon>
        <taxon>Charophyceae</taxon>
        <taxon>Charales</taxon>
        <taxon>Characeae</taxon>
        <taxon>Chara</taxon>
    </lineage>
</organism>
<keyword evidence="2" id="KW-0812">Transmembrane</keyword>
<feature type="compositionally biased region" description="Low complexity" evidence="1">
    <location>
        <begin position="360"/>
        <end position="375"/>
    </location>
</feature>
<evidence type="ECO:0000313" key="4">
    <source>
        <dbReference type="Proteomes" id="UP000265515"/>
    </source>
</evidence>
<reference evidence="3 4" key="1">
    <citation type="journal article" date="2018" name="Cell">
        <title>The Chara Genome: Secondary Complexity and Implications for Plant Terrestrialization.</title>
        <authorList>
            <person name="Nishiyama T."/>
            <person name="Sakayama H."/>
            <person name="Vries J.D."/>
            <person name="Buschmann H."/>
            <person name="Saint-Marcoux D."/>
            <person name="Ullrich K.K."/>
            <person name="Haas F.B."/>
            <person name="Vanderstraeten L."/>
            <person name="Becker D."/>
            <person name="Lang D."/>
            <person name="Vosolsobe S."/>
            <person name="Rombauts S."/>
            <person name="Wilhelmsson P.K.I."/>
            <person name="Janitza P."/>
            <person name="Kern R."/>
            <person name="Heyl A."/>
            <person name="Rumpler F."/>
            <person name="Villalobos L.I.A.C."/>
            <person name="Clay J.M."/>
            <person name="Skokan R."/>
            <person name="Toyoda A."/>
            <person name="Suzuki Y."/>
            <person name="Kagoshima H."/>
            <person name="Schijlen E."/>
            <person name="Tajeshwar N."/>
            <person name="Catarino B."/>
            <person name="Hetherington A.J."/>
            <person name="Saltykova A."/>
            <person name="Bonnot C."/>
            <person name="Breuninger H."/>
            <person name="Symeonidi A."/>
            <person name="Radhakrishnan G.V."/>
            <person name="Van Nieuwerburgh F."/>
            <person name="Deforce D."/>
            <person name="Chang C."/>
            <person name="Karol K.G."/>
            <person name="Hedrich R."/>
            <person name="Ulvskov P."/>
            <person name="Glockner G."/>
            <person name="Delwiche C.F."/>
            <person name="Petrasek J."/>
            <person name="Van de Peer Y."/>
            <person name="Friml J."/>
            <person name="Beilby M."/>
            <person name="Dolan L."/>
            <person name="Kohara Y."/>
            <person name="Sugano S."/>
            <person name="Fujiyama A."/>
            <person name="Delaux P.-M."/>
            <person name="Quint M."/>
            <person name="TheiBen G."/>
            <person name="Hagemann M."/>
            <person name="Harholt J."/>
            <person name="Dunand C."/>
            <person name="Zachgo S."/>
            <person name="Langdale J."/>
            <person name="Maumus F."/>
            <person name="Straeten D.V.D."/>
            <person name="Gould S.B."/>
            <person name="Rensing S.A."/>
        </authorList>
    </citation>
    <scope>NUCLEOTIDE SEQUENCE [LARGE SCALE GENOMIC DNA]</scope>
    <source>
        <strain evidence="3 4">S276</strain>
    </source>
</reference>
<evidence type="ECO:0000313" key="3">
    <source>
        <dbReference type="EMBL" id="GBG78990.1"/>
    </source>
</evidence>